<keyword evidence="2 5" id="KW-0288">FMN</keyword>
<sequence length="199" mass="21991">MTMQREPLDEHAIAQLFLDARSYNSWSDQRLDDATVRRLYELASLGPTTANSSPARFVFVRSDAGRERLAVHLSPGNLDKTMSAPCCVIIAYDTRFYEFMPQLFPSRDMSGTFAGKPALIDEVARRSSTLEGAYLIMAARALGLDTGPMSGFNAATLDADFFPNGRWKANFLCNIGYGTDGGLFPRNPRLGFEQACIEV</sequence>
<accession>A0A838L362</accession>
<organism evidence="7 8">
    <name type="scientific">Sphingomonas chungangi</name>
    <dbReference type="NCBI Taxonomy" id="2683589"/>
    <lineage>
        <taxon>Bacteria</taxon>
        <taxon>Pseudomonadati</taxon>
        <taxon>Pseudomonadota</taxon>
        <taxon>Alphaproteobacteria</taxon>
        <taxon>Sphingomonadales</taxon>
        <taxon>Sphingomonadaceae</taxon>
        <taxon>Sphingomonas</taxon>
    </lineage>
</organism>
<comment type="cofactor">
    <cofactor evidence="5">
        <name>FMN</name>
        <dbReference type="ChEBI" id="CHEBI:58210"/>
    </cofactor>
</comment>
<evidence type="ECO:0000259" key="6">
    <source>
        <dbReference type="Pfam" id="PF00881"/>
    </source>
</evidence>
<dbReference type="Gene3D" id="3.40.109.10">
    <property type="entry name" value="NADH Oxidase"/>
    <property type="match status" value="1"/>
</dbReference>
<dbReference type="Proteomes" id="UP000570166">
    <property type="component" value="Unassembled WGS sequence"/>
</dbReference>
<protein>
    <recommendedName>
        <fullName evidence="5">Putative NADH dehydrogenase/NAD(P)H nitroreductase HZF05_05885</fullName>
        <ecNumber evidence="5">1.-.-.-</ecNumber>
    </recommendedName>
</protein>
<evidence type="ECO:0000256" key="1">
    <source>
        <dbReference type="ARBA" id="ARBA00022630"/>
    </source>
</evidence>
<keyword evidence="8" id="KW-1185">Reference proteome</keyword>
<dbReference type="Pfam" id="PF00881">
    <property type="entry name" value="Nitroreductase"/>
    <property type="match status" value="1"/>
</dbReference>
<dbReference type="CDD" id="cd02148">
    <property type="entry name" value="RutE-like"/>
    <property type="match status" value="1"/>
</dbReference>
<evidence type="ECO:0000256" key="2">
    <source>
        <dbReference type="ARBA" id="ARBA00022643"/>
    </source>
</evidence>
<keyword evidence="5" id="KW-0520">NAD</keyword>
<name>A0A838L362_9SPHN</name>
<comment type="similarity">
    <text evidence="5">Belongs to the nitroreductase family. HadB/RutE subfamily.</text>
</comment>
<keyword evidence="3 5" id="KW-0521">NADP</keyword>
<evidence type="ECO:0000313" key="7">
    <source>
        <dbReference type="EMBL" id="MBA2933624.1"/>
    </source>
</evidence>
<dbReference type="NCBIfam" id="NF003768">
    <property type="entry name" value="PRK05365.1"/>
    <property type="match status" value="1"/>
</dbReference>
<feature type="domain" description="Nitroreductase" evidence="6">
    <location>
        <begin position="21"/>
        <end position="159"/>
    </location>
</feature>
<dbReference type="EC" id="1.-.-.-" evidence="5"/>
<dbReference type="InterPro" id="IPR029479">
    <property type="entry name" value="Nitroreductase"/>
</dbReference>
<dbReference type="PANTHER" id="PTHR43543:SF1">
    <property type="entry name" value="MALONIC SEMIALDEHYDE REDUCTASE RUTE-RELATED"/>
    <property type="match status" value="1"/>
</dbReference>
<dbReference type="PANTHER" id="PTHR43543">
    <property type="entry name" value="MALONIC SEMIALDEHYDE REDUCTASE RUTE-RELATED"/>
    <property type="match status" value="1"/>
</dbReference>
<dbReference type="InterPro" id="IPR023936">
    <property type="entry name" value="RutE-like"/>
</dbReference>
<evidence type="ECO:0000256" key="5">
    <source>
        <dbReference type="HAMAP-Rule" id="MF_01204"/>
    </source>
</evidence>
<dbReference type="EMBL" id="JACEIB010000003">
    <property type="protein sequence ID" value="MBA2933624.1"/>
    <property type="molecule type" value="Genomic_DNA"/>
</dbReference>
<dbReference type="SUPFAM" id="SSF55469">
    <property type="entry name" value="FMN-dependent nitroreductase-like"/>
    <property type="match status" value="1"/>
</dbReference>
<keyword evidence="1 5" id="KW-0285">Flavoprotein</keyword>
<evidence type="ECO:0000256" key="4">
    <source>
        <dbReference type="ARBA" id="ARBA00023002"/>
    </source>
</evidence>
<keyword evidence="4 5" id="KW-0560">Oxidoreductase</keyword>
<dbReference type="InterPro" id="IPR000415">
    <property type="entry name" value="Nitroreductase-like"/>
</dbReference>
<evidence type="ECO:0000313" key="8">
    <source>
        <dbReference type="Proteomes" id="UP000570166"/>
    </source>
</evidence>
<proteinExistence type="inferred from homology"/>
<comment type="caution">
    <text evidence="7">The sequence shown here is derived from an EMBL/GenBank/DDBJ whole genome shotgun (WGS) entry which is preliminary data.</text>
</comment>
<dbReference type="InterPro" id="IPR050461">
    <property type="entry name" value="Nitroreductase_HadB/RutE"/>
</dbReference>
<gene>
    <name evidence="7" type="ORF">HZF05_05885</name>
</gene>
<evidence type="ECO:0000256" key="3">
    <source>
        <dbReference type="ARBA" id="ARBA00022857"/>
    </source>
</evidence>
<reference evidence="7 8" key="1">
    <citation type="submission" date="2020-07" db="EMBL/GenBank/DDBJ databases">
        <authorList>
            <person name="Sun Q."/>
        </authorList>
    </citation>
    <scope>NUCLEOTIDE SEQUENCE [LARGE SCALE GENOMIC DNA]</scope>
    <source>
        <strain evidence="7 8">CGMCC 1.13654</strain>
    </source>
</reference>
<dbReference type="AlphaFoldDB" id="A0A838L362"/>
<dbReference type="HAMAP" id="MF_01204">
    <property type="entry name" value="Oxidoreductase_RutE_HadB"/>
    <property type="match status" value="1"/>
</dbReference>
<dbReference type="GO" id="GO:0016491">
    <property type="term" value="F:oxidoreductase activity"/>
    <property type="evidence" value="ECO:0007669"/>
    <property type="project" value="UniProtKB-UniRule"/>
</dbReference>